<dbReference type="EMBL" id="FNXB01000017">
    <property type="protein sequence ID" value="SEH97777.1"/>
    <property type="molecule type" value="Genomic_DNA"/>
</dbReference>
<dbReference type="Proteomes" id="UP000183063">
    <property type="component" value="Unassembled WGS sequence"/>
</dbReference>
<evidence type="ECO:0000313" key="3">
    <source>
        <dbReference type="Proteomes" id="UP000183063"/>
    </source>
</evidence>
<dbReference type="AlphaFoldDB" id="A0A1H8PKL3"/>
<gene>
    <name evidence="1" type="ORF">RTCCBAU85039_3447</name>
    <name evidence="2" type="ORF">SAMN05216228_10178</name>
</gene>
<evidence type="ECO:0000313" key="2">
    <source>
        <dbReference type="EMBL" id="SEO42326.1"/>
    </source>
</evidence>
<dbReference type="EMBL" id="FOCV01000017">
    <property type="protein sequence ID" value="SEO42326.1"/>
    <property type="molecule type" value="Genomic_DNA"/>
</dbReference>
<accession>A0A1H8PKL3</accession>
<dbReference type="Proteomes" id="UP000198939">
    <property type="component" value="Unassembled WGS sequence"/>
</dbReference>
<organism evidence="1 3">
    <name type="scientific">Rhizobium tibeticum</name>
    <dbReference type="NCBI Taxonomy" id="501024"/>
    <lineage>
        <taxon>Bacteria</taxon>
        <taxon>Pseudomonadati</taxon>
        <taxon>Pseudomonadota</taxon>
        <taxon>Alphaproteobacteria</taxon>
        <taxon>Hyphomicrobiales</taxon>
        <taxon>Rhizobiaceae</taxon>
        <taxon>Rhizobium/Agrobacterium group</taxon>
        <taxon>Rhizobium</taxon>
    </lineage>
</organism>
<protein>
    <submittedName>
        <fullName evidence="1">Uncharacterized protein</fullName>
    </submittedName>
</protein>
<reference evidence="3" key="1">
    <citation type="submission" date="2016-10" db="EMBL/GenBank/DDBJ databases">
        <authorList>
            <person name="Wibberg D."/>
        </authorList>
    </citation>
    <scope>NUCLEOTIDE SEQUENCE [LARGE SCALE GENOMIC DNA]</scope>
</reference>
<proteinExistence type="predicted"/>
<reference evidence="2 4" key="3">
    <citation type="submission" date="2016-10" db="EMBL/GenBank/DDBJ databases">
        <authorList>
            <person name="Varghese N."/>
            <person name="Submissions S."/>
        </authorList>
    </citation>
    <scope>NUCLEOTIDE SEQUENCE [LARGE SCALE GENOMIC DNA]</scope>
    <source>
        <strain evidence="2 4">CGMCC 1.7071</strain>
    </source>
</reference>
<sequence length="50" mass="5612">MRILLIEDERELANALTVALSKHDIITGRSSPAAYDMMTIGLLLKHVMRC</sequence>
<reference evidence="1" key="2">
    <citation type="submission" date="2016-10" db="EMBL/GenBank/DDBJ databases">
        <authorList>
            <person name="de Groot N.N."/>
        </authorList>
    </citation>
    <scope>NUCLEOTIDE SEQUENCE [LARGE SCALE GENOMIC DNA]</scope>
    <source>
        <strain evidence="1">CCBAU85039</strain>
    </source>
</reference>
<evidence type="ECO:0000313" key="1">
    <source>
        <dbReference type="EMBL" id="SEH97777.1"/>
    </source>
</evidence>
<name>A0A1H8PKL3_9HYPH</name>
<evidence type="ECO:0000313" key="4">
    <source>
        <dbReference type="Proteomes" id="UP000198939"/>
    </source>
</evidence>
<keyword evidence="4" id="KW-1185">Reference proteome</keyword>